<feature type="domain" description="Peptidase M3A/M3B catalytic" evidence="7">
    <location>
        <begin position="189"/>
        <end position="285"/>
    </location>
</feature>
<dbReference type="PANTHER" id="PTHR34217:SF1">
    <property type="entry name" value="CARBOXYPEPTIDASE 1"/>
    <property type="match status" value="1"/>
</dbReference>
<evidence type="ECO:0000313" key="9">
    <source>
        <dbReference type="EMBL" id="MCQ5121827.1"/>
    </source>
</evidence>
<dbReference type="EMBL" id="JANGCH010000007">
    <property type="protein sequence ID" value="MCQ5121827.1"/>
    <property type="molecule type" value="Genomic_DNA"/>
</dbReference>
<feature type="domain" description="Peptidase M3A/M3B catalytic" evidence="7">
    <location>
        <begin position="321"/>
        <end position="571"/>
    </location>
</feature>
<dbReference type="Gene3D" id="1.20.140.70">
    <property type="entry name" value="Oligopeptidase f, N-terminal domain"/>
    <property type="match status" value="1"/>
</dbReference>
<evidence type="ECO:0000256" key="1">
    <source>
        <dbReference type="ARBA" id="ARBA00022670"/>
    </source>
</evidence>
<name>A0ABT1SKS2_9FIRM</name>
<evidence type="ECO:0000256" key="6">
    <source>
        <dbReference type="RuleBase" id="RU003435"/>
    </source>
</evidence>
<evidence type="ECO:0000259" key="7">
    <source>
        <dbReference type="Pfam" id="PF01432"/>
    </source>
</evidence>
<comment type="caution">
    <text evidence="9">The sequence shown here is derived from an EMBL/GenBank/DDBJ whole genome shotgun (WGS) entry which is preliminary data.</text>
</comment>
<dbReference type="SUPFAM" id="SSF55486">
    <property type="entry name" value="Metalloproteases ('zincins'), catalytic domain"/>
    <property type="match status" value="1"/>
</dbReference>
<gene>
    <name evidence="9" type="ORF">NE663_06075</name>
</gene>
<keyword evidence="4 6" id="KW-0862">Zinc</keyword>
<feature type="domain" description="Oligopeptidase F N-terminal" evidence="8">
    <location>
        <begin position="113"/>
        <end position="171"/>
    </location>
</feature>
<keyword evidence="3 6" id="KW-0378">Hydrolase</keyword>
<dbReference type="RefSeq" id="WP_256197758.1">
    <property type="nucleotide sequence ID" value="NZ_CALVCM010000013.1"/>
</dbReference>
<reference evidence="9 10" key="1">
    <citation type="submission" date="2022-06" db="EMBL/GenBank/DDBJ databases">
        <title>Isolation of gut microbiota from human fecal samples.</title>
        <authorList>
            <person name="Pamer E.G."/>
            <person name="Barat B."/>
            <person name="Waligurski E."/>
            <person name="Medina S."/>
            <person name="Paddock L."/>
            <person name="Mostad J."/>
        </authorList>
    </citation>
    <scope>NUCLEOTIDE SEQUENCE [LARGE SCALE GENOMIC DNA]</scope>
    <source>
        <strain evidence="9 10">DFI.6.1</strain>
    </source>
</reference>
<evidence type="ECO:0000256" key="4">
    <source>
        <dbReference type="ARBA" id="ARBA00022833"/>
    </source>
</evidence>
<accession>A0ABT1SKS2</accession>
<evidence type="ECO:0000313" key="10">
    <source>
        <dbReference type="Proteomes" id="UP001524435"/>
    </source>
</evidence>
<dbReference type="CDD" id="cd09607">
    <property type="entry name" value="M3B_PepF"/>
    <property type="match status" value="1"/>
</dbReference>
<dbReference type="Gene3D" id="1.10.1370.20">
    <property type="entry name" value="Oligoendopeptidase f, C-terminal domain"/>
    <property type="match status" value="1"/>
</dbReference>
<evidence type="ECO:0000256" key="5">
    <source>
        <dbReference type="ARBA" id="ARBA00023049"/>
    </source>
</evidence>
<dbReference type="PANTHER" id="PTHR34217">
    <property type="entry name" value="METAL-DEPENDENT CARBOXYPEPTIDASE"/>
    <property type="match status" value="1"/>
</dbReference>
<evidence type="ECO:0000259" key="8">
    <source>
        <dbReference type="Pfam" id="PF08439"/>
    </source>
</evidence>
<comment type="similarity">
    <text evidence="6">Belongs to the peptidase M3 family.</text>
</comment>
<keyword evidence="1 6" id="KW-0645">Protease</keyword>
<dbReference type="InterPro" id="IPR013647">
    <property type="entry name" value="OligopepF_N_dom"/>
</dbReference>
<dbReference type="InterPro" id="IPR001333">
    <property type="entry name" value="Peptidase_M32_Taq"/>
</dbReference>
<keyword evidence="2 6" id="KW-0479">Metal-binding</keyword>
<sequence length="585" mass="67014">MYDKWNLDILYKGYDDPAFLNDWKKLEQILEELKQFAKDCQKMEDLKMLKEAVAVLENYHLVGERLGSFVSLRQATDTTDAQTVSLIARFSKLVSQSGEAEAMINKRIAVVSDLDALIKQDEVLQEYAYLFHNIKEENRYLLDDAVEGVIAKLNLSGPKGWEDLQQYLTSTLIVDYKGSNETLSSIRNMAYSADKEVRKSAYEAELKAYDKIKEAIAFSLNNLKSYVNTIVELRGYDSALDMTLKQAHMKQETLDAMFGAMKRFMPKFHAYYRRKAELLGYQNGLPWYELFAPMGESSQVFTPESAHRYLLDHFKNFDIELHDMIDRAFKEEWIDFFPRSGKVGGAFCANLTAQKVSRVLTNFDGGLGDVVTLAHELGHAFHGQQIESHRPLNTGYSMPVAETASTFNENIIMNAAIAETSDPQEKAALIENQLQDLSQIICDIYSRFLFEDTVFNRCKNEFLFAKDLEEIMLEAQKEAYGNGLDHDVLHPYMWICKSHYYSAHLSYYNFPYAFGGLFARGLIVKYQQEGKAFVEKYKQLLHATTVADVEEVAKMADIDLTDQAFWESSLQTASDLIDQYLELTK</sequence>
<comment type="cofactor">
    <cofactor evidence="6">
        <name>Zn(2+)</name>
        <dbReference type="ChEBI" id="CHEBI:29105"/>
    </cofactor>
    <text evidence="6">Binds 1 zinc ion.</text>
</comment>
<dbReference type="Pfam" id="PF08439">
    <property type="entry name" value="Peptidase_M3_N"/>
    <property type="match status" value="1"/>
</dbReference>
<protein>
    <submittedName>
        <fullName evidence="9">M3 family oligoendopeptidase</fullName>
    </submittedName>
</protein>
<dbReference type="Proteomes" id="UP001524435">
    <property type="component" value="Unassembled WGS sequence"/>
</dbReference>
<evidence type="ECO:0000256" key="3">
    <source>
        <dbReference type="ARBA" id="ARBA00022801"/>
    </source>
</evidence>
<dbReference type="InterPro" id="IPR001567">
    <property type="entry name" value="Pept_M3A_M3B_dom"/>
</dbReference>
<organism evidence="9 10">
    <name type="scientific">Massilicoli timonensis</name>
    <dbReference type="NCBI Taxonomy" id="2015901"/>
    <lineage>
        <taxon>Bacteria</taxon>
        <taxon>Bacillati</taxon>
        <taxon>Bacillota</taxon>
        <taxon>Erysipelotrichia</taxon>
        <taxon>Erysipelotrichales</taxon>
        <taxon>Erysipelotrichaceae</taxon>
        <taxon>Massilicoli</taxon>
    </lineage>
</organism>
<proteinExistence type="inferred from homology"/>
<dbReference type="InterPro" id="IPR042088">
    <property type="entry name" value="OligoPept_F_C"/>
</dbReference>
<keyword evidence="5 6" id="KW-0482">Metalloprotease</keyword>
<dbReference type="Pfam" id="PF01432">
    <property type="entry name" value="Peptidase_M3"/>
    <property type="match status" value="2"/>
</dbReference>
<keyword evidence="10" id="KW-1185">Reference proteome</keyword>
<dbReference type="InterPro" id="IPR034006">
    <property type="entry name" value="M3B_PepF_2"/>
</dbReference>
<evidence type="ECO:0000256" key="2">
    <source>
        <dbReference type="ARBA" id="ARBA00022723"/>
    </source>
</evidence>